<dbReference type="InterPro" id="IPR036388">
    <property type="entry name" value="WH-like_DNA-bd_sf"/>
</dbReference>
<dbReference type="SUPFAM" id="SSF46785">
    <property type="entry name" value="Winged helix' DNA-binding domain"/>
    <property type="match status" value="1"/>
</dbReference>
<name>A0A6J5LWH6_9CAUD</name>
<dbReference type="InterPro" id="IPR036390">
    <property type="entry name" value="WH_DNA-bd_sf"/>
</dbReference>
<protein>
    <submittedName>
        <fullName evidence="2">MarR Transcriptional regulators</fullName>
    </submittedName>
</protein>
<dbReference type="GO" id="GO:0006355">
    <property type="term" value="P:regulation of DNA-templated transcription"/>
    <property type="evidence" value="ECO:0007669"/>
    <property type="project" value="InterPro"/>
</dbReference>
<proteinExistence type="predicted"/>
<reference evidence="2" key="1">
    <citation type="submission" date="2020-04" db="EMBL/GenBank/DDBJ databases">
        <authorList>
            <person name="Chiriac C."/>
            <person name="Salcher M."/>
            <person name="Ghai R."/>
            <person name="Kavagutti S V."/>
        </authorList>
    </citation>
    <scope>NUCLEOTIDE SEQUENCE</scope>
</reference>
<dbReference type="InterPro" id="IPR005471">
    <property type="entry name" value="Tscrpt_reg_IclR_N"/>
</dbReference>
<dbReference type="Gene3D" id="1.10.10.10">
    <property type="entry name" value="Winged helix-like DNA-binding domain superfamily/Winged helix DNA-binding domain"/>
    <property type="match status" value="1"/>
</dbReference>
<dbReference type="Pfam" id="PF09339">
    <property type="entry name" value="HTH_IclR"/>
    <property type="match status" value="1"/>
</dbReference>
<feature type="domain" description="HTH iclR-type" evidence="1">
    <location>
        <begin position="27"/>
        <end position="63"/>
    </location>
</feature>
<sequence>MVVPLKDAIYLIRGISKIEAEMPLQQLHVLLLIAQAGEGTSLTDLAKEAGIGLATASRYVSALGKQNRHREEGLLLVESFEDPMERRKKIIRLTDKGRLALNKLIGDLNAYLPKR</sequence>
<dbReference type="GO" id="GO:0003677">
    <property type="term" value="F:DNA binding"/>
    <property type="evidence" value="ECO:0007669"/>
    <property type="project" value="InterPro"/>
</dbReference>
<evidence type="ECO:0000313" key="2">
    <source>
        <dbReference type="EMBL" id="CAB4138868.1"/>
    </source>
</evidence>
<accession>A0A6J5LWH6</accession>
<evidence type="ECO:0000259" key="1">
    <source>
        <dbReference type="Pfam" id="PF09339"/>
    </source>
</evidence>
<gene>
    <name evidence="2" type="ORF">UFOVP348_14</name>
</gene>
<dbReference type="EMBL" id="LR796364">
    <property type="protein sequence ID" value="CAB4138868.1"/>
    <property type="molecule type" value="Genomic_DNA"/>
</dbReference>
<organism evidence="2">
    <name type="scientific">uncultured Caudovirales phage</name>
    <dbReference type="NCBI Taxonomy" id="2100421"/>
    <lineage>
        <taxon>Viruses</taxon>
        <taxon>Duplodnaviria</taxon>
        <taxon>Heunggongvirae</taxon>
        <taxon>Uroviricota</taxon>
        <taxon>Caudoviricetes</taxon>
        <taxon>Peduoviridae</taxon>
        <taxon>Maltschvirus</taxon>
        <taxon>Maltschvirus maltsch</taxon>
    </lineage>
</organism>